<accession>A0A8F9XMU8</accession>
<keyword evidence="5 7" id="KW-0472">Membrane</keyword>
<dbReference type="PANTHER" id="PTHR30572">
    <property type="entry name" value="MEMBRANE COMPONENT OF TRANSPORTER-RELATED"/>
    <property type="match status" value="1"/>
</dbReference>
<dbReference type="Pfam" id="PF12704">
    <property type="entry name" value="MacB_PCD"/>
    <property type="match status" value="2"/>
</dbReference>
<evidence type="ECO:0000259" key="9">
    <source>
        <dbReference type="Pfam" id="PF12704"/>
    </source>
</evidence>
<feature type="transmembrane region" description="Helical" evidence="7">
    <location>
        <begin position="278"/>
        <end position="299"/>
    </location>
</feature>
<evidence type="ECO:0000256" key="1">
    <source>
        <dbReference type="ARBA" id="ARBA00004651"/>
    </source>
</evidence>
<dbReference type="NCBIfam" id="TIGR03434">
    <property type="entry name" value="ADOP"/>
    <property type="match status" value="1"/>
</dbReference>
<dbReference type="Proteomes" id="UP000825051">
    <property type="component" value="Chromosome"/>
</dbReference>
<evidence type="ECO:0000256" key="3">
    <source>
        <dbReference type="ARBA" id="ARBA00022692"/>
    </source>
</evidence>
<dbReference type="Pfam" id="PF02687">
    <property type="entry name" value="FtsX"/>
    <property type="match status" value="2"/>
</dbReference>
<name>A0A8F9XMU8_9BACT</name>
<keyword evidence="4 7" id="KW-1133">Transmembrane helix</keyword>
<dbReference type="AlphaFoldDB" id="A0A8F9XMU8"/>
<keyword evidence="3 7" id="KW-0812">Transmembrane</keyword>
<feature type="transmembrane region" description="Helical" evidence="7">
    <location>
        <begin position="706"/>
        <end position="729"/>
    </location>
</feature>
<sequence>MFLESFAQDVRVGLRVLVKEKGFCALAAGVLALGIAAVATQFAVVDGVLLRGFAFHDPEQLTDVQLVDPTNFSPSNFNSRVTTADFAELKEQQRSFSAFVAYLNGSTVNLTYNGHPQRLQGGYITYDFFRALGVAPSLGRDFLPEDDRPGVTKAVILGDALWKRDFGGDPGVIGQTVRVNGRAGVIVGVMPPKFAFPANEQLWIPVNTEFPVRPRNDRNINFVSIIGRLKPGVSLAAANAEMMTLARHFSVTYPENKQFSLGWVRPLIGAFTGPQLSGLLYTMLAFCLGVLLIACVNVMNMQFARATLRAKELAVRSSLGATRIRLIRQMLTESLLLAAIGAVVGIALAAWSIEWVDRAVHNLNNPIPAWMTFHLDLPVLVCVVGATVFAAVISGLLPALMASRANAGEVLKESGRGNTGRLTRVVTKGLVVFQIVVTCILLIGSLLQLQSILRQQRTDYGYDTSSVLSARLGLMEGDYPTNDSRLLFYDKLLRELRATSGVESAAFTNRFQMVFAGNGTIEIEGREYKTDQDRPRANFENVTDGYFATLGQRLLAGRDFTMDDTDPKNPVAIVNTTFAQKFFGHESPLGRRFRPVGGNGTIFDPWRTIVGVVSDVRMLPPFNNPNLTDNTGFYTPFNSFIYGDGQPAINGLQFATIVVKPRGGGRPEAFDAALRRAVNRIDPNLPLYFVGTPKTNIDAQLSGPRVIALMFTVFGAIAIILASVGLYGVTSFSVNQRTQEFGIRMALGADHRTILRMVLRQGAAQIGLGLALGILLALAIALIARDGITNFLFQISPHDPLTYTAVALLLAGVSLLATLIPARRATRVDPMVALRAE</sequence>
<reference evidence="10" key="1">
    <citation type="submission" date="2021-08" db="EMBL/GenBank/DDBJ databases">
        <title>Genome of a novel bacterium of the phylum Verrucomicrobia, Oleiharenicola sp. KSB-15.</title>
        <authorList>
            <person name="Chung J.-H."/>
            <person name="Ahn J.-H."/>
            <person name="Yoon Y."/>
            <person name="Kim D.-Y."/>
            <person name="An S.-H."/>
            <person name="Park I."/>
            <person name="Yeon J."/>
        </authorList>
    </citation>
    <scope>NUCLEOTIDE SEQUENCE</scope>
    <source>
        <strain evidence="10">KSB-15</strain>
    </source>
</reference>
<evidence type="ECO:0000256" key="6">
    <source>
        <dbReference type="ARBA" id="ARBA00038076"/>
    </source>
</evidence>
<evidence type="ECO:0000256" key="5">
    <source>
        <dbReference type="ARBA" id="ARBA00023136"/>
    </source>
</evidence>
<organism evidence="10 11">
    <name type="scientific">Horticoccus luteus</name>
    <dbReference type="NCBI Taxonomy" id="2862869"/>
    <lineage>
        <taxon>Bacteria</taxon>
        <taxon>Pseudomonadati</taxon>
        <taxon>Verrucomicrobiota</taxon>
        <taxon>Opitutia</taxon>
        <taxon>Opitutales</taxon>
        <taxon>Opitutaceae</taxon>
        <taxon>Horticoccus</taxon>
    </lineage>
</organism>
<dbReference type="GO" id="GO:0005886">
    <property type="term" value="C:plasma membrane"/>
    <property type="evidence" value="ECO:0007669"/>
    <property type="project" value="UniProtKB-SubCell"/>
</dbReference>
<dbReference type="RefSeq" id="WP_220166170.1">
    <property type="nucleotide sequence ID" value="NZ_CP080507.1"/>
</dbReference>
<evidence type="ECO:0000259" key="8">
    <source>
        <dbReference type="Pfam" id="PF02687"/>
    </source>
</evidence>
<comment type="similarity">
    <text evidence="6">Belongs to the ABC-4 integral membrane protein family.</text>
</comment>
<evidence type="ECO:0000313" key="11">
    <source>
        <dbReference type="Proteomes" id="UP000825051"/>
    </source>
</evidence>
<dbReference type="InterPro" id="IPR025857">
    <property type="entry name" value="MacB_PCD"/>
</dbReference>
<evidence type="ECO:0000256" key="2">
    <source>
        <dbReference type="ARBA" id="ARBA00022475"/>
    </source>
</evidence>
<dbReference type="KEGG" id="ole:K0B96_08715"/>
<dbReference type="InterPro" id="IPR017800">
    <property type="entry name" value="ADOP"/>
</dbReference>
<dbReference type="InterPro" id="IPR050250">
    <property type="entry name" value="Macrolide_Exporter_MacB"/>
</dbReference>
<feature type="transmembrane region" description="Helical" evidence="7">
    <location>
        <begin position="335"/>
        <end position="353"/>
    </location>
</feature>
<keyword evidence="11" id="KW-1185">Reference proteome</keyword>
<evidence type="ECO:0000256" key="7">
    <source>
        <dbReference type="SAM" id="Phobius"/>
    </source>
</evidence>
<dbReference type="InterPro" id="IPR003838">
    <property type="entry name" value="ABC3_permease_C"/>
</dbReference>
<feature type="transmembrane region" description="Helical" evidence="7">
    <location>
        <begin position="425"/>
        <end position="447"/>
    </location>
</feature>
<feature type="domain" description="MacB-like periplasmic core" evidence="9">
    <location>
        <begin position="482"/>
        <end position="676"/>
    </location>
</feature>
<keyword evidence="2" id="KW-1003">Cell membrane</keyword>
<evidence type="ECO:0000256" key="4">
    <source>
        <dbReference type="ARBA" id="ARBA00022989"/>
    </source>
</evidence>
<dbReference type="PANTHER" id="PTHR30572:SF4">
    <property type="entry name" value="ABC TRANSPORTER PERMEASE YTRF"/>
    <property type="match status" value="1"/>
</dbReference>
<feature type="transmembrane region" description="Helical" evidence="7">
    <location>
        <begin position="23"/>
        <end position="44"/>
    </location>
</feature>
<feature type="transmembrane region" description="Helical" evidence="7">
    <location>
        <begin position="373"/>
        <end position="397"/>
    </location>
</feature>
<feature type="domain" description="ABC3 transporter permease C-terminal" evidence="8">
    <location>
        <begin position="286"/>
        <end position="406"/>
    </location>
</feature>
<proteinExistence type="inferred from homology"/>
<gene>
    <name evidence="10" type="ORF">K0B96_08715</name>
</gene>
<feature type="domain" description="MacB-like periplasmic core" evidence="9">
    <location>
        <begin position="25"/>
        <end position="242"/>
    </location>
</feature>
<evidence type="ECO:0000313" key="10">
    <source>
        <dbReference type="EMBL" id="QYM80666.1"/>
    </source>
</evidence>
<feature type="transmembrane region" description="Helical" evidence="7">
    <location>
        <begin position="803"/>
        <end position="822"/>
    </location>
</feature>
<dbReference type="GO" id="GO:0022857">
    <property type="term" value="F:transmembrane transporter activity"/>
    <property type="evidence" value="ECO:0007669"/>
    <property type="project" value="TreeGrafter"/>
</dbReference>
<feature type="transmembrane region" description="Helical" evidence="7">
    <location>
        <begin position="762"/>
        <end position="783"/>
    </location>
</feature>
<comment type="subcellular location">
    <subcellularLocation>
        <location evidence="1">Cell membrane</location>
        <topology evidence="1">Multi-pass membrane protein</topology>
    </subcellularLocation>
</comment>
<protein>
    <submittedName>
        <fullName evidence="10">ABC transporter permease</fullName>
    </submittedName>
</protein>
<feature type="domain" description="ABC3 transporter permease C-terminal" evidence="8">
    <location>
        <begin position="713"/>
        <end position="830"/>
    </location>
</feature>
<dbReference type="EMBL" id="CP080507">
    <property type="protein sequence ID" value="QYM80666.1"/>
    <property type="molecule type" value="Genomic_DNA"/>
</dbReference>